<evidence type="ECO:0008006" key="3">
    <source>
        <dbReference type="Google" id="ProtNLM"/>
    </source>
</evidence>
<accession>A0AAU9IVQ3</accession>
<evidence type="ECO:0000313" key="2">
    <source>
        <dbReference type="Proteomes" id="UP001162131"/>
    </source>
</evidence>
<protein>
    <recommendedName>
        <fullName evidence="3">VWFA domain-containing protein</fullName>
    </recommendedName>
</protein>
<reference evidence="1" key="1">
    <citation type="submission" date="2021-09" db="EMBL/GenBank/DDBJ databases">
        <authorList>
            <consortium name="AG Swart"/>
            <person name="Singh M."/>
            <person name="Singh A."/>
            <person name="Seah K."/>
            <person name="Emmerich C."/>
        </authorList>
    </citation>
    <scope>NUCLEOTIDE SEQUENCE</scope>
    <source>
        <strain evidence="1">ATCC30299</strain>
    </source>
</reference>
<proteinExistence type="predicted"/>
<dbReference type="Gene3D" id="3.40.50.410">
    <property type="entry name" value="von Willebrand factor, type A domain"/>
    <property type="match status" value="2"/>
</dbReference>
<name>A0AAU9IVQ3_9CILI</name>
<dbReference type="EMBL" id="CAJZBQ010000014">
    <property type="protein sequence ID" value="CAG9315790.1"/>
    <property type="molecule type" value="Genomic_DNA"/>
</dbReference>
<dbReference type="InterPro" id="IPR036465">
    <property type="entry name" value="vWFA_dom_sf"/>
</dbReference>
<comment type="caution">
    <text evidence="1">The sequence shown here is derived from an EMBL/GenBank/DDBJ whole genome shotgun (WGS) entry which is preliminary data.</text>
</comment>
<organism evidence="1 2">
    <name type="scientific">Blepharisma stoltei</name>
    <dbReference type="NCBI Taxonomy" id="1481888"/>
    <lineage>
        <taxon>Eukaryota</taxon>
        <taxon>Sar</taxon>
        <taxon>Alveolata</taxon>
        <taxon>Ciliophora</taxon>
        <taxon>Postciliodesmatophora</taxon>
        <taxon>Heterotrichea</taxon>
        <taxon>Heterotrichida</taxon>
        <taxon>Blepharismidae</taxon>
        <taxon>Blepharisma</taxon>
    </lineage>
</organism>
<sequence>MELNAIATALIMSALGFEPADRCTINQKLSRLSPSGGTALRDSVETGLGLILRLNAELNKLGTGEVWNFLHIVITDGEDTSSETSLEELGGIFYLVGRTIPTSRCKTAFIGIELNNKELAELAVLSALGGDNCDLYNANNVSLNEIFQRISVNVGLQRQVGIVGVQTNNMSALMFQQRNSPVLQIRRNRFAVLLNLDFSGSMEGKKWQALRNSVAAFLRNLQDGDLVSCVLFNGQVHNIGKFG</sequence>
<gene>
    <name evidence="1" type="ORF">BSTOLATCC_MIC14537</name>
</gene>
<dbReference type="SUPFAM" id="SSF53300">
    <property type="entry name" value="vWA-like"/>
    <property type="match status" value="1"/>
</dbReference>
<evidence type="ECO:0000313" key="1">
    <source>
        <dbReference type="EMBL" id="CAG9315790.1"/>
    </source>
</evidence>
<dbReference type="Proteomes" id="UP001162131">
    <property type="component" value="Unassembled WGS sequence"/>
</dbReference>
<keyword evidence="2" id="KW-1185">Reference proteome</keyword>
<dbReference type="AlphaFoldDB" id="A0AAU9IVQ3"/>